<evidence type="ECO:0000256" key="2">
    <source>
        <dbReference type="ARBA" id="ARBA00022803"/>
    </source>
</evidence>
<keyword evidence="1" id="KW-0677">Repeat</keyword>
<dbReference type="Pfam" id="PF13424">
    <property type="entry name" value="TPR_12"/>
    <property type="match status" value="1"/>
</dbReference>
<dbReference type="PANTHER" id="PTHR45641">
    <property type="entry name" value="TETRATRICOPEPTIDE REPEAT PROTEIN (AFU_ORTHOLOGUE AFUA_6G03870)"/>
    <property type="match status" value="1"/>
</dbReference>
<dbReference type="InterPro" id="IPR011990">
    <property type="entry name" value="TPR-like_helical_dom_sf"/>
</dbReference>
<reference evidence="3 4" key="1">
    <citation type="journal article" date="2015" name="Plant Cell">
        <title>Oil accumulation by the oleaginous diatom Fistulifera solaris as revealed by the genome and transcriptome.</title>
        <authorList>
            <person name="Tanaka T."/>
            <person name="Maeda Y."/>
            <person name="Veluchamy A."/>
            <person name="Tanaka M."/>
            <person name="Abida H."/>
            <person name="Marechal E."/>
            <person name="Bowler C."/>
            <person name="Muto M."/>
            <person name="Sunaga Y."/>
            <person name="Tanaka M."/>
            <person name="Yoshino T."/>
            <person name="Taniguchi T."/>
            <person name="Fukuda Y."/>
            <person name="Nemoto M."/>
            <person name="Matsumoto M."/>
            <person name="Wong P.S."/>
            <person name="Aburatani S."/>
            <person name="Fujibuchi W."/>
        </authorList>
    </citation>
    <scope>NUCLEOTIDE SEQUENCE [LARGE SCALE GENOMIC DNA]</scope>
    <source>
        <strain evidence="3 4">JPCC DA0580</strain>
    </source>
</reference>
<dbReference type="EMBL" id="BDSP01000117">
    <property type="protein sequence ID" value="GAX17501.1"/>
    <property type="molecule type" value="Genomic_DNA"/>
</dbReference>
<gene>
    <name evidence="3" type="ORF">FisN_5Hu153</name>
</gene>
<organism evidence="3 4">
    <name type="scientific">Fistulifera solaris</name>
    <name type="common">Oleaginous diatom</name>
    <dbReference type="NCBI Taxonomy" id="1519565"/>
    <lineage>
        <taxon>Eukaryota</taxon>
        <taxon>Sar</taxon>
        <taxon>Stramenopiles</taxon>
        <taxon>Ochrophyta</taxon>
        <taxon>Bacillariophyta</taxon>
        <taxon>Bacillariophyceae</taxon>
        <taxon>Bacillariophycidae</taxon>
        <taxon>Naviculales</taxon>
        <taxon>Naviculaceae</taxon>
        <taxon>Fistulifera</taxon>
    </lineage>
</organism>
<evidence type="ECO:0000256" key="1">
    <source>
        <dbReference type="ARBA" id="ARBA00022737"/>
    </source>
</evidence>
<evidence type="ECO:0000313" key="4">
    <source>
        <dbReference type="Proteomes" id="UP000198406"/>
    </source>
</evidence>
<comment type="caution">
    <text evidence="3">The sequence shown here is derived from an EMBL/GenBank/DDBJ whole genome shotgun (WGS) entry which is preliminary data.</text>
</comment>
<accession>A0A1Z5JUS8</accession>
<dbReference type="Gene3D" id="1.25.40.10">
    <property type="entry name" value="Tetratricopeptide repeat domain"/>
    <property type="match status" value="1"/>
</dbReference>
<dbReference type="Proteomes" id="UP000198406">
    <property type="component" value="Unassembled WGS sequence"/>
</dbReference>
<protein>
    <submittedName>
        <fullName evidence="3">Uncharacterized protein</fullName>
    </submittedName>
</protein>
<dbReference type="AlphaFoldDB" id="A0A1Z5JUS8"/>
<sequence length="343" mass="38565">MISSNCPYTQNFFADPAESTRCTLSVYAKDEAPCSMTFEESFSDPYLPPRTSIPRVPQEKQRSALSASPFPFNFGEFLDKTFDEYVARSLHKNSVHTPSTVEETVSSHASLSITSFPEPDELLSRDFPHFKEEVIVIGKYDAFDRVDEYKRKLLQKHSSPLVLTNLGLALMNVGDFSSAVGALAEAAQFWRKRRKPVALARVLDRQGACLNALNIFEVALECFCEAFSLRHKHLGPWHIDTIDSRKSMGNAYFALGCASEARKCLLEVFKVQKAVFQTYHLSVAVSAHDLANVMTAEGLFDEAKKYFGIAWNIYSRLKIPPTNAAVDQLLKDIDRLTSLVRMK</sequence>
<keyword evidence="4" id="KW-1185">Reference proteome</keyword>
<dbReference type="OrthoDB" id="626167at2759"/>
<dbReference type="InterPro" id="IPR019734">
    <property type="entry name" value="TPR_rpt"/>
</dbReference>
<keyword evidence="2" id="KW-0802">TPR repeat</keyword>
<dbReference type="PANTHER" id="PTHR45641:SF19">
    <property type="entry name" value="NEPHROCYSTIN-3"/>
    <property type="match status" value="1"/>
</dbReference>
<dbReference type="SMART" id="SM00028">
    <property type="entry name" value="TPR"/>
    <property type="match status" value="3"/>
</dbReference>
<evidence type="ECO:0000313" key="3">
    <source>
        <dbReference type="EMBL" id="GAX17501.1"/>
    </source>
</evidence>
<dbReference type="InParanoid" id="A0A1Z5JUS8"/>
<proteinExistence type="predicted"/>
<name>A0A1Z5JUS8_FISSO</name>
<dbReference type="SUPFAM" id="SSF48452">
    <property type="entry name" value="TPR-like"/>
    <property type="match status" value="1"/>
</dbReference>